<dbReference type="InterPro" id="IPR010998">
    <property type="entry name" value="Integrase_recombinase_N"/>
</dbReference>
<keyword evidence="6" id="KW-1185">Reference proteome</keyword>
<dbReference type="Proteomes" id="UP000324758">
    <property type="component" value="Unassembled WGS sequence"/>
</dbReference>
<dbReference type="PROSITE" id="PS51898">
    <property type="entry name" value="TYR_RECOMBINASE"/>
    <property type="match status" value="1"/>
</dbReference>
<accession>A0A5D3KDX6</accession>
<dbReference type="SUPFAM" id="SSF56349">
    <property type="entry name" value="DNA breaking-rejoining enzymes"/>
    <property type="match status" value="1"/>
</dbReference>
<dbReference type="GO" id="GO:0015074">
    <property type="term" value="P:DNA integration"/>
    <property type="evidence" value="ECO:0007669"/>
    <property type="project" value="InterPro"/>
</dbReference>
<dbReference type="InterPro" id="IPR011010">
    <property type="entry name" value="DNA_brk_join_enz"/>
</dbReference>
<dbReference type="Gene3D" id="1.10.150.130">
    <property type="match status" value="1"/>
</dbReference>
<sequence>MMPKPRLPFLHRHVSRHGKVTYWVKLSSRQRGRGIRIHGQYRGEEFMTAYHAAVQGTVMPTLLIGKDGKGSVGWLIGLYRHSRDWGELLSAGTRKQRGPILKQIENAARDLPITAITRKKIEEGISARTSNQGRHFKNTASALFKWAVEHELYDKNPTDGIKINRGDGEGHLAWPIELIEQFEQHWPLGSKERLMFDVFLYIGLRRGDAARLGKQHIRNGVTHLMTEKSGGTMPIYVPVHPALAASINACPSSGLAIIAKDDGTHYSKEGLGNAFREAIVAAGIPVTKKGSDEKGYSAHGLRKASATIAAESGATESELNAMFGWSGYQMAQLYTKKADRKRLAARALAKWTRPSPDDAGQSELVHLRLEKERA</sequence>
<evidence type="ECO:0000313" key="5">
    <source>
        <dbReference type="EMBL" id="TYL93440.1"/>
    </source>
</evidence>
<dbReference type="AlphaFoldDB" id="A0A5D3KDX6"/>
<evidence type="ECO:0000259" key="4">
    <source>
        <dbReference type="PROSITE" id="PS51898"/>
    </source>
</evidence>
<organism evidence="5 6">
    <name type="scientific">Bradyrhizobium rifense</name>
    <dbReference type="NCBI Taxonomy" id="515499"/>
    <lineage>
        <taxon>Bacteria</taxon>
        <taxon>Pseudomonadati</taxon>
        <taxon>Pseudomonadota</taxon>
        <taxon>Alphaproteobacteria</taxon>
        <taxon>Hyphomicrobiales</taxon>
        <taxon>Nitrobacteraceae</taxon>
        <taxon>Bradyrhizobium</taxon>
    </lineage>
</organism>
<keyword evidence="1" id="KW-0238">DNA-binding</keyword>
<dbReference type="InterPro" id="IPR013762">
    <property type="entry name" value="Integrase-like_cat_sf"/>
</dbReference>
<dbReference type="Gene3D" id="1.10.443.10">
    <property type="entry name" value="Intergrase catalytic core"/>
    <property type="match status" value="1"/>
</dbReference>
<reference evidence="5 6" key="1">
    <citation type="submission" date="2019-08" db="EMBL/GenBank/DDBJ databases">
        <title>Bradyrhizobium hipponensis sp. nov., a rhizobium isolated from a Lupinus angustifolius root nodule in Tunisia.</title>
        <authorList>
            <person name="Off K."/>
            <person name="Rejili M."/>
            <person name="Mars M."/>
            <person name="Brachmann A."/>
            <person name="Marin M."/>
        </authorList>
    </citation>
    <scope>NUCLEOTIDE SEQUENCE [LARGE SCALE GENOMIC DNA]</scope>
    <source>
        <strain evidence="5 6">CTAW71</strain>
    </source>
</reference>
<keyword evidence="2" id="KW-0233">DNA recombination</keyword>
<evidence type="ECO:0000256" key="2">
    <source>
        <dbReference type="ARBA" id="ARBA00023172"/>
    </source>
</evidence>
<gene>
    <name evidence="5" type="ORF">FXB40_21660</name>
</gene>
<dbReference type="OrthoDB" id="7873969at2"/>
<comment type="caution">
    <text evidence="5">The sequence shown here is derived from an EMBL/GenBank/DDBJ whole genome shotgun (WGS) entry which is preliminary data.</text>
</comment>
<dbReference type="InterPro" id="IPR002104">
    <property type="entry name" value="Integrase_catalytic"/>
</dbReference>
<feature type="compositionally biased region" description="Basic and acidic residues" evidence="3">
    <location>
        <begin position="365"/>
        <end position="374"/>
    </location>
</feature>
<name>A0A5D3KDX6_9BRAD</name>
<protein>
    <submittedName>
        <fullName evidence="5">Site-specific integrase</fullName>
    </submittedName>
</protein>
<dbReference type="Pfam" id="PF00589">
    <property type="entry name" value="Phage_integrase"/>
    <property type="match status" value="1"/>
</dbReference>
<evidence type="ECO:0000313" key="6">
    <source>
        <dbReference type="Proteomes" id="UP000324758"/>
    </source>
</evidence>
<feature type="region of interest" description="Disordered" evidence="3">
    <location>
        <begin position="350"/>
        <end position="374"/>
    </location>
</feature>
<dbReference type="GO" id="GO:0006310">
    <property type="term" value="P:DNA recombination"/>
    <property type="evidence" value="ECO:0007669"/>
    <property type="project" value="UniProtKB-KW"/>
</dbReference>
<evidence type="ECO:0000256" key="1">
    <source>
        <dbReference type="ARBA" id="ARBA00023125"/>
    </source>
</evidence>
<evidence type="ECO:0000256" key="3">
    <source>
        <dbReference type="SAM" id="MobiDB-lite"/>
    </source>
</evidence>
<dbReference type="EMBL" id="VSSS01000032">
    <property type="protein sequence ID" value="TYL93440.1"/>
    <property type="molecule type" value="Genomic_DNA"/>
</dbReference>
<dbReference type="GO" id="GO:0003677">
    <property type="term" value="F:DNA binding"/>
    <property type="evidence" value="ECO:0007669"/>
    <property type="project" value="UniProtKB-KW"/>
</dbReference>
<proteinExistence type="predicted"/>
<feature type="domain" description="Tyr recombinase" evidence="4">
    <location>
        <begin position="161"/>
        <end position="348"/>
    </location>
</feature>